<dbReference type="GO" id="GO:0005886">
    <property type="term" value="C:plasma membrane"/>
    <property type="evidence" value="ECO:0007669"/>
    <property type="project" value="TreeGrafter"/>
</dbReference>
<gene>
    <name evidence="9" type="ORF">D187_001882</name>
</gene>
<feature type="domain" description="Glycosyltransferase 2-like" evidence="8">
    <location>
        <begin position="9"/>
        <end position="169"/>
    </location>
</feature>
<keyword evidence="3" id="KW-0808">Transferase</keyword>
<dbReference type="EMBL" id="ANAH02000013">
    <property type="protein sequence ID" value="EPX60395.1"/>
    <property type="molecule type" value="Genomic_DNA"/>
</dbReference>
<keyword evidence="6 7" id="KW-0472">Membrane</keyword>
<dbReference type="InterPro" id="IPR029044">
    <property type="entry name" value="Nucleotide-diphossugar_trans"/>
</dbReference>
<dbReference type="InterPro" id="IPR050256">
    <property type="entry name" value="Glycosyltransferase_2"/>
</dbReference>
<dbReference type="OrthoDB" id="9802649at2"/>
<comment type="subcellular location">
    <subcellularLocation>
        <location evidence="1">Membrane</location>
        <topology evidence="1">Multi-pass membrane protein</topology>
    </subcellularLocation>
</comment>
<dbReference type="eggNOG" id="COG0463">
    <property type="taxonomic scope" value="Bacteria"/>
</dbReference>
<sequence>MAPVDCFVSVVVPLHDCGPIVPEFIAEVMAVLQGHYTNYELVLVDDGSKDDTARRVAQELSQYPCVRYIRLSRRFGAEIAIASGLDTVIGDFTVVMMPECDPPGLIPAMVAQARAGASVVFGVRKDRSGEPFWMRIGASLFYGAGKHLFQGGLEPNSTQFRVLNRQAVNAVIRIKEKYRYLRLQSFYVGFSSQSFPYELVWRKGLGRKGRGFWESVELAIAMVVSYSTHPLRWISWLGLGASGLNLLYMGYVLGTYLLRDRVAEGWTTMSLQSSGMFFLLFLCLSVLCEYVGRILEESRERPLYHVLEERNSNVLVADERRTNIVKESIVAQERSHG</sequence>
<evidence type="ECO:0000256" key="1">
    <source>
        <dbReference type="ARBA" id="ARBA00004141"/>
    </source>
</evidence>
<protein>
    <submittedName>
        <fullName evidence="9">Glycosyltransferase</fullName>
    </submittedName>
</protein>
<dbReference type="Pfam" id="PF00535">
    <property type="entry name" value="Glycos_transf_2"/>
    <property type="match status" value="1"/>
</dbReference>
<dbReference type="GO" id="GO:0016757">
    <property type="term" value="F:glycosyltransferase activity"/>
    <property type="evidence" value="ECO:0007669"/>
    <property type="project" value="UniProtKB-KW"/>
</dbReference>
<evidence type="ECO:0000313" key="10">
    <source>
        <dbReference type="Proteomes" id="UP000011682"/>
    </source>
</evidence>
<dbReference type="SUPFAM" id="SSF53448">
    <property type="entry name" value="Nucleotide-diphospho-sugar transferases"/>
    <property type="match status" value="1"/>
</dbReference>
<evidence type="ECO:0000256" key="2">
    <source>
        <dbReference type="ARBA" id="ARBA00022676"/>
    </source>
</evidence>
<reference evidence="9" key="1">
    <citation type="submission" date="2013-05" db="EMBL/GenBank/DDBJ databases">
        <title>Genome assembly of Cystobacter fuscus DSM 2262.</title>
        <authorList>
            <person name="Sharma G."/>
            <person name="Khatri I."/>
            <person name="Kaur C."/>
            <person name="Mayilraj S."/>
            <person name="Subramanian S."/>
        </authorList>
    </citation>
    <scope>NUCLEOTIDE SEQUENCE [LARGE SCALE GENOMIC DNA]</scope>
    <source>
        <strain evidence="9">DSM 2262</strain>
    </source>
</reference>
<organism evidence="9 10">
    <name type="scientific">Cystobacter fuscus (strain ATCC 25194 / DSM 2262 / NBRC 100088 / M29)</name>
    <dbReference type="NCBI Taxonomy" id="1242864"/>
    <lineage>
        <taxon>Bacteria</taxon>
        <taxon>Pseudomonadati</taxon>
        <taxon>Myxococcota</taxon>
        <taxon>Myxococcia</taxon>
        <taxon>Myxococcales</taxon>
        <taxon>Cystobacterineae</taxon>
        <taxon>Archangiaceae</taxon>
        <taxon>Cystobacter</taxon>
    </lineage>
</organism>
<keyword evidence="5 7" id="KW-1133">Transmembrane helix</keyword>
<keyword evidence="2" id="KW-0328">Glycosyltransferase</keyword>
<keyword evidence="4 7" id="KW-0812">Transmembrane</keyword>
<dbReference type="RefSeq" id="WP_002625696.1">
    <property type="nucleotide sequence ID" value="NZ_ANAH02000013.1"/>
</dbReference>
<dbReference type="CDD" id="cd04187">
    <property type="entry name" value="DPM1_like_bac"/>
    <property type="match status" value="1"/>
</dbReference>
<evidence type="ECO:0000313" key="9">
    <source>
        <dbReference type="EMBL" id="EPX60395.1"/>
    </source>
</evidence>
<name>S9P7G5_CYSF2</name>
<proteinExistence type="predicted"/>
<dbReference type="PANTHER" id="PTHR48090">
    <property type="entry name" value="UNDECAPRENYL-PHOSPHATE 4-DEOXY-4-FORMAMIDO-L-ARABINOSE TRANSFERASE-RELATED"/>
    <property type="match status" value="1"/>
</dbReference>
<dbReference type="InterPro" id="IPR001173">
    <property type="entry name" value="Glyco_trans_2-like"/>
</dbReference>
<dbReference type="AlphaFoldDB" id="S9P7G5"/>
<evidence type="ECO:0000256" key="5">
    <source>
        <dbReference type="ARBA" id="ARBA00022989"/>
    </source>
</evidence>
<evidence type="ECO:0000256" key="4">
    <source>
        <dbReference type="ARBA" id="ARBA00022692"/>
    </source>
</evidence>
<dbReference type="Proteomes" id="UP000011682">
    <property type="component" value="Unassembled WGS sequence"/>
</dbReference>
<keyword evidence="10" id="KW-1185">Reference proteome</keyword>
<comment type="caution">
    <text evidence="9">The sequence shown here is derived from an EMBL/GenBank/DDBJ whole genome shotgun (WGS) entry which is preliminary data.</text>
</comment>
<accession>S9P7G5</accession>
<dbReference type="Gene3D" id="3.90.550.10">
    <property type="entry name" value="Spore Coat Polysaccharide Biosynthesis Protein SpsA, Chain A"/>
    <property type="match status" value="1"/>
</dbReference>
<evidence type="ECO:0000259" key="8">
    <source>
        <dbReference type="Pfam" id="PF00535"/>
    </source>
</evidence>
<evidence type="ECO:0000256" key="6">
    <source>
        <dbReference type="ARBA" id="ARBA00023136"/>
    </source>
</evidence>
<feature type="transmembrane region" description="Helical" evidence="7">
    <location>
        <begin position="274"/>
        <end position="292"/>
    </location>
</feature>
<evidence type="ECO:0000256" key="3">
    <source>
        <dbReference type="ARBA" id="ARBA00022679"/>
    </source>
</evidence>
<evidence type="ECO:0000256" key="7">
    <source>
        <dbReference type="SAM" id="Phobius"/>
    </source>
</evidence>
<dbReference type="PANTHER" id="PTHR48090:SF1">
    <property type="entry name" value="PROPHAGE BACTOPRENOL GLUCOSYL TRANSFERASE HOMOLOG"/>
    <property type="match status" value="1"/>
</dbReference>
<feature type="transmembrane region" description="Helical" evidence="7">
    <location>
        <begin position="233"/>
        <end position="254"/>
    </location>
</feature>